<evidence type="ECO:0000256" key="2">
    <source>
        <dbReference type="ARBA" id="ARBA00022980"/>
    </source>
</evidence>
<evidence type="ECO:0000256" key="1">
    <source>
        <dbReference type="ARBA" id="ARBA00006815"/>
    </source>
</evidence>
<proteinExistence type="inferred from homology"/>
<evidence type="ECO:0000313" key="8">
    <source>
        <dbReference type="Proteomes" id="UP000007360"/>
    </source>
</evidence>
<name>K2RT54_METFP</name>
<dbReference type="GO" id="GO:0003723">
    <property type="term" value="F:RNA binding"/>
    <property type="evidence" value="ECO:0007669"/>
    <property type="project" value="TreeGrafter"/>
</dbReference>
<keyword evidence="3 5" id="KW-0687">Ribonucleoprotein</keyword>
<protein>
    <recommendedName>
        <fullName evidence="4 5">Large ribosomal subunit protein eL18</fullName>
    </recommendedName>
</protein>
<dbReference type="FunFam" id="3.100.10.10:FF:000013">
    <property type="entry name" value="50S ribosomal protein L18e"/>
    <property type="match status" value="1"/>
</dbReference>
<evidence type="ECO:0000256" key="4">
    <source>
        <dbReference type="ARBA" id="ARBA00035218"/>
    </source>
</evidence>
<dbReference type="PANTHER" id="PTHR10934">
    <property type="entry name" value="60S RIBOSOMAL PROTEIN L18"/>
    <property type="match status" value="1"/>
</dbReference>
<sequence length="116" mass="12821">MKTNPQINQLIKILKEKARQEEAPIWRDLAKRLEKSTRSQAEVNLSRINRYTSDDEIILVPGKVLGSGALDHKVQVAALDFSQKAEDKIASAGGKCLDINLLLEENPTGSGVKIIQ</sequence>
<keyword evidence="8" id="KW-1185">Reference proteome</keyword>
<accession>K2RT54</accession>
<dbReference type="PANTHER" id="PTHR10934:SF2">
    <property type="entry name" value="LARGE RIBOSOMAL SUBUNIT PROTEIN EL18"/>
    <property type="match status" value="1"/>
</dbReference>
<dbReference type="GO" id="GO:0022625">
    <property type="term" value="C:cytosolic large ribosomal subunit"/>
    <property type="evidence" value="ECO:0007669"/>
    <property type="project" value="TreeGrafter"/>
</dbReference>
<dbReference type="SUPFAM" id="SSF52080">
    <property type="entry name" value="Ribosomal proteins L15p and L18e"/>
    <property type="match status" value="1"/>
</dbReference>
<dbReference type="Proteomes" id="UP000007360">
    <property type="component" value="Unassembled WGS sequence"/>
</dbReference>
<dbReference type="Gene3D" id="3.100.10.10">
    <property type="match status" value="1"/>
</dbReference>
<dbReference type="InterPro" id="IPR000039">
    <property type="entry name" value="Ribosomal_eL18"/>
</dbReference>
<gene>
    <name evidence="5" type="primary">rpl18e</name>
    <name evidence="7" type="ORF">A994_05521</name>
</gene>
<organism evidence="7 8">
    <name type="scientific">Methanobacterium formicicum (strain DSM 3637 / PP1)</name>
    <dbReference type="NCBI Taxonomy" id="1204725"/>
    <lineage>
        <taxon>Archaea</taxon>
        <taxon>Methanobacteriati</taxon>
        <taxon>Methanobacteriota</taxon>
        <taxon>Methanomada group</taxon>
        <taxon>Methanobacteria</taxon>
        <taxon>Methanobacteriales</taxon>
        <taxon>Methanobacteriaceae</taxon>
        <taxon>Methanobacterium</taxon>
    </lineage>
</organism>
<dbReference type="Pfam" id="PF17135">
    <property type="entry name" value="Ribosomal_L18"/>
    <property type="match status" value="1"/>
</dbReference>
<reference evidence="7 8" key="1">
    <citation type="journal article" date="2012" name="J. Bacteriol.">
        <title>Draft genome sequence of Methanobacterium formicicum DSM 3637, an archaebacterium isolated from the methane producer amoeba Pelomyxa palustris.</title>
        <authorList>
            <person name="Gutierrez G."/>
        </authorList>
    </citation>
    <scope>NUCLEOTIDE SEQUENCE [LARGE SCALE GENOMIC DNA]</scope>
    <source>
        <strain evidence="8">DSM 3637 / PP1</strain>
    </source>
</reference>
<comment type="similarity">
    <text evidence="1 5">Belongs to the eukaryotic ribosomal protein eL18 family.</text>
</comment>
<evidence type="ECO:0000256" key="3">
    <source>
        <dbReference type="ARBA" id="ARBA00023274"/>
    </source>
</evidence>
<dbReference type="InterPro" id="IPR001196">
    <property type="entry name" value="Ribosomal_uL15_CS"/>
</dbReference>
<feature type="domain" description="Large ribosomal subunit protein uL15/eL18" evidence="6">
    <location>
        <begin position="3"/>
        <end position="115"/>
    </location>
</feature>
<dbReference type="EMBL" id="AMPO01000004">
    <property type="protein sequence ID" value="EKF85920.1"/>
    <property type="molecule type" value="Genomic_DNA"/>
</dbReference>
<dbReference type="InterPro" id="IPR036227">
    <property type="entry name" value="Ribosomal_uL15/eL18_sf"/>
</dbReference>
<evidence type="ECO:0000256" key="5">
    <source>
        <dbReference type="HAMAP-Rule" id="MF_00329"/>
    </source>
</evidence>
<dbReference type="HAMAP" id="MF_00329">
    <property type="entry name" value="Ribosomal_eL18"/>
    <property type="match status" value="1"/>
</dbReference>
<evidence type="ECO:0000259" key="6">
    <source>
        <dbReference type="Pfam" id="PF17135"/>
    </source>
</evidence>
<dbReference type="PROSITE" id="PS00475">
    <property type="entry name" value="RIBOSOMAL_L15"/>
    <property type="match status" value="1"/>
</dbReference>
<keyword evidence="2 5" id="KW-0689">Ribosomal protein</keyword>
<dbReference type="NCBIfam" id="NF003079">
    <property type="entry name" value="PRK04005.1"/>
    <property type="match status" value="1"/>
</dbReference>
<dbReference type="PATRIC" id="fig|1204725.3.peg.1106"/>
<dbReference type="GO" id="GO:0003735">
    <property type="term" value="F:structural constituent of ribosome"/>
    <property type="evidence" value="ECO:0007669"/>
    <property type="project" value="InterPro"/>
</dbReference>
<dbReference type="InterPro" id="IPR021131">
    <property type="entry name" value="Ribosomal_uL15/eL18"/>
</dbReference>
<dbReference type="RefSeq" id="WP_004030360.1">
    <property type="nucleotide sequence ID" value="NZ_AMPO01000004.1"/>
</dbReference>
<evidence type="ECO:0000313" key="7">
    <source>
        <dbReference type="EMBL" id="EKF85920.1"/>
    </source>
</evidence>
<dbReference type="InterPro" id="IPR022947">
    <property type="entry name" value="Ribosomal_eL18_arc"/>
</dbReference>
<dbReference type="AlphaFoldDB" id="K2RT54"/>
<comment type="caution">
    <text evidence="7">The sequence shown here is derived from an EMBL/GenBank/DDBJ whole genome shotgun (WGS) entry which is preliminary data.</text>
</comment>
<dbReference type="GO" id="GO:0006412">
    <property type="term" value="P:translation"/>
    <property type="evidence" value="ECO:0007669"/>
    <property type="project" value="UniProtKB-UniRule"/>
</dbReference>
<dbReference type="OrthoDB" id="11309at2157"/>